<dbReference type="RefSeq" id="WP_013252818.1">
    <property type="nucleotide sequence ID" value="NC_014364.1"/>
</dbReference>
<dbReference type="eggNOG" id="ENOG5033I0G">
    <property type="taxonomic scope" value="Bacteria"/>
</dbReference>
<dbReference type="STRING" id="573413.Spirs_0197"/>
<gene>
    <name evidence="1" type="ordered locus">Spirs_0197</name>
</gene>
<dbReference type="HOGENOM" id="CLU_2496338_0_0_12"/>
<dbReference type="OrthoDB" id="370292at2"/>
<protein>
    <recommendedName>
        <fullName evidence="3">CopG family transcriptional regulator</fullName>
    </recommendedName>
</protein>
<accession>E1RA63</accession>
<evidence type="ECO:0000313" key="2">
    <source>
        <dbReference type="Proteomes" id="UP000002318"/>
    </source>
</evidence>
<organism evidence="1 2">
    <name type="scientific">Sediminispirochaeta smaragdinae (strain DSM 11293 / JCM 15392 / SEBR 4228)</name>
    <name type="common">Spirochaeta smaragdinae</name>
    <dbReference type="NCBI Taxonomy" id="573413"/>
    <lineage>
        <taxon>Bacteria</taxon>
        <taxon>Pseudomonadati</taxon>
        <taxon>Spirochaetota</taxon>
        <taxon>Spirochaetia</taxon>
        <taxon>Spirochaetales</taxon>
        <taxon>Spirochaetaceae</taxon>
        <taxon>Sediminispirochaeta</taxon>
    </lineage>
</organism>
<evidence type="ECO:0000313" key="1">
    <source>
        <dbReference type="EMBL" id="ADK79354.1"/>
    </source>
</evidence>
<dbReference type="EMBL" id="CP002116">
    <property type="protein sequence ID" value="ADK79354.1"/>
    <property type="molecule type" value="Genomic_DNA"/>
</dbReference>
<dbReference type="KEGG" id="ssm:Spirs_0197"/>
<dbReference type="Proteomes" id="UP000002318">
    <property type="component" value="Chromosome"/>
</dbReference>
<keyword evidence="2" id="KW-1185">Reference proteome</keyword>
<dbReference type="AlphaFoldDB" id="E1RA63"/>
<evidence type="ECO:0008006" key="3">
    <source>
        <dbReference type="Google" id="ProtNLM"/>
    </source>
</evidence>
<reference evidence="1 2" key="1">
    <citation type="journal article" date="2010" name="Stand. Genomic Sci.">
        <title>Complete genome sequence of Spirochaeta smaragdinae type strain (SEBR 4228).</title>
        <authorList>
            <person name="Mavromatis K."/>
            <person name="Yasawong M."/>
            <person name="Chertkov O."/>
            <person name="Lapidus A."/>
            <person name="Lucas S."/>
            <person name="Nolan M."/>
            <person name="Del Rio T.G."/>
            <person name="Tice H."/>
            <person name="Cheng J.F."/>
            <person name="Pitluck S."/>
            <person name="Liolios K."/>
            <person name="Ivanova N."/>
            <person name="Tapia R."/>
            <person name="Han C."/>
            <person name="Bruce D."/>
            <person name="Goodwin L."/>
            <person name="Pati A."/>
            <person name="Chen A."/>
            <person name="Palaniappan K."/>
            <person name="Land M."/>
            <person name="Hauser L."/>
            <person name="Chang Y.J."/>
            <person name="Jeffries C.D."/>
            <person name="Detter J.C."/>
            <person name="Rohde M."/>
            <person name="Brambilla E."/>
            <person name="Spring S."/>
            <person name="Goker M."/>
            <person name="Sikorski J."/>
            <person name="Woyke T."/>
            <person name="Bristow J."/>
            <person name="Eisen J.A."/>
            <person name="Markowitz V."/>
            <person name="Hugenholtz P."/>
            <person name="Klenk H.P."/>
            <person name="Kyrpides N.C."/>
        </authorList>
    </citation>
    <scope>NUCLEOTIDE SEQUENCE [LARGE SCALE GENOMIC DNA]</scope>
    <source>
        <strain evidence="2">DSM 11293 / JCM 15392 / SEBR 4228</strain>
    </source>
</reference>
<sequence>MAQQKEETITFKVDPALAELLRRVPNRSEFIRKALFAQLDNVCPLCQGSGYLTPDQKNHWEKFSKHHHVVRCESCHEYYLSCDLKEDHHEASQKEM</sequence>
<proteinExistence type="predicted"/>
<name>E1RA63_SEDSS</name>